<dbReference type="EMBL" id="JAWRVI010000009">
    <property type="protein sequence ID" value="KAK4092272.1"/>
    <property type="molecule type" value="Genomic_DNA"/>
</dbReference>
<feature type="region of interest" description="Disordered" evidence="1">
    <location>
        <begin position="1"/>
        <end position="85"/>
    </location>
</feature>
<dbReference type="Proteomes" id="UP001287286">
    <property type="component" value="Unassembled WGS sequence"/>
</dbReference>
<evidence type="ECO:0000313" key="2">
    <source>
        <dbReference type="EMBL" id="KAK4092272.1"/>
    </source>
</evidence>
<feature type="compositionally biased region" description="Basic and acidic residues" evidence="1">
    <location>
        <begin position="37"/>
        <end position="47"/>
    </location>
</feature>
<evidence type="ECO:0000256" key="1">
    <source>
        <dbReference type="SAM" id="MobiDB-lite"/>
    </source>
</evidence>
<gene>
    <name evidence="2" type="ORF">Purlil1_3525</name>
</gene>
<proteinExistence type="predicted"/>
<accession>A0ABR0C7F7</accession>
<name>A0ABR0C7F7_PURLI</name>
<comment type="caution">
    <text evidence="2">The sequence shown here is derived from an EMBL/GenBank/DDBJ whole genome shotgun (WGS) entry which is preliminary data.</text>
</comment>
<protein>
    <submittedName>
        <fullName evidence="2">Uncharacterized protein</fullName>
    </submittedName>
</protein>
<feature type="compositionally biased region" description="Polar residues" evidence="1">
    <location>
        <begin position="233"/>
        <end position="244"/>
    </location>
</feature>
<keyword evidence="3" id="KW-1185">Reference proteome</keyword>
<evidence type="ECO:0000313" key="3">
    <source>
        <dbReference type="Proteomes" id="UP001287286"/>
    </source>
</evidence>
<feature type="compositionally biased region" description="Basic and acidic residues" evidence="1">
    <location>
        <begin position="1"/>
        <end position="19"/>
    </location>
</feature>
<reference evidence="2 3" key="1">
    <citation type="journal article" date="2024" name="Microbiol. Resour. Announc.">
        <title>Genome annotations for the ascomycete fungi Trichoderma harzianum, Trichoderma aggressivum, and Purpureocillium lilacinum.</title>
        <authorList>
            <person name="Beijen E.P.W."/>
            <person name="Ohm R.A."/>
        </authorList>
    </citation>
    <scope>NUCLEOTIDE SEQUENCE [LARGE SCALE GENOMIC DNA]</scope>
    <source>
        <strain evidence="2 3">CBS 150709</strain>
    </source>
</reference>
<feature type="region of interest" description="Disordered" evidence="1">
    <location>
        <begin position="207"/>
        <end position="244"/>
    </location>
</feature>
<organism evidence="2 3">
    <name type="scientific">Purpureocillium lilacinum</name>
    <name type="common">Paecilomyces lilacinus</name>
    <dbReference type="NCBI Taxonomy" id="33203"/>
    <lineage>
        <taxon>Eukaryota</taxon>
        <taxon>Fungi</taxon>
        <taxon>Dikarya</taxon>
        <taxon>Ascomycota</taxon>
        <taxon>Pezizomycotina</taxon>
        <taxon>Sordariomycetes</taxon>
        <taxon>Hypocreomycetidae</taxon>
        <taxon>Hypocreales</taxon>
        <taxon>Ophiocordycipitaceae</taxon>
        <taxon>Purpureocillium</taxon>
    </lineage>
</organism>
<feature type="region of interest" description="Disordered" evidence="1">
    <location>
        <begin position="153"/>
        <end position="181"/>
    </location>
</feature>
<sequence length="244" mass="26746">MFRRGHLEERSEGTGEARKASHNPRRCQRAGTVRKLLASDREPDEKLASGYRHGRLEPNRRRAHHARSPSGSLIGHHASRPSPNDQLALAHHRATNGGQVRYEEGSGPPRLQPLMETLHATLPAVVGLDPDAPGGSRTHENNVAMLPCSSSELSCHHRPETKQSVARTKTAESRTTGHCVGHQLSSKRSLLRELAPVMPSLAFASHHRQEGRMSVSMPPTPRPIAPWGRPSINHGQQGSLPHTI</sequence>